<dbReference type="InterPro" id="IPR045691">
    <property type="entry name" value="DUF6056"/>
</dbReference>
<reference evidence="3" key="1">
    <citation type="journal article" date="2018" name="Genome Biol.">
        <title>SKESA: strategic k-mer extension for scrupulous assemblies.</title>
        <authorList>
            <person name="Souvorov A."/>
            <person name="Agarwala R."/>
            <person name="Lipman D.J."/>
        </authorList>
    </citation>
    <scope>NUCLEOTIDE SEQUENCE</scope>
    <source>
        <strain evidence="3">IVB 588/24</strain>
    </source>
</reference>
<feature type="transmembrane region" description="Helical" evidence="1">
    <location>
        <begin position="304"/>
        <end position="324"/>
    </location>
</feature>
<evidence type="ECO:0000313" key="2">
    <source>
        <dbReference type="EMBL" id="HAC6549542.1"/>
    </source>
</evidence>
<feature type="transmembrane region" description="Helical" evidence="1">
    <location>
        <begin position="252"/>
        <end position="270"/>
    </location>
</feature>
<dbReference type="EMBL" id="DAAMGI010000046">
    <property type="protein sequence ID" value="HAC6549542.1"/>
    <property type="molecule type" value="Genomic_DNA"/>
</dbReference>
<feature type="transmembrane region" description="Helical" evidence="1">
    <location>
        <begin position="104"/>
        <end position="121"/>
    </location>
</feature>
<name>A0A735IF40_SALET</name>
<keyword evidence="1" id="KW-1133">Transmembrane helix</keyword>
<feature type="transmembrane region" description="Helical" evidence="1">
    <location>
        <begin position="133"/>
        <end position="151"/>
    </location>
</feature>
<dbReference type="EMBL" id="DAASTI010000050">
    <property type="protein sequence ID" value="HAE6942953.1"/>
    <property type="molecule type" value="Genomic_DNA"/>
</dbReference>
<proteinExistence type="predicted"/>
<feature type="transmembrane region" description="Helical" evidence="1">
    <location>
        <begin position="73"/>
        <end position="92"/>
    </location>
</feature>
<feature type="transmembrane region" description="Helical" evidence="1">
    <location>
        <begin position="330"/>
        <end position="353"/>
    </location>
</feature>
<evidence type="ECO:0000313" key="3">
    <source>
        <dbReference type="EMBL" id="HAE6942953.1"/>
    </source>
</evidence>
<comment type="caution">
    <text evidence="3">The sequence shown here is derived from an EMBL/GenBank/DDBJ whole genome shotgun (WGS) entry which is preliminary data.</text>
</comment>
<accession>A0A735IF40</accession>
<evidence type="ECO:0000256" key="1">
    <source>
        <dbReference type="SAM" id="Phobius"/>
    </source>
</evidence>
<protein>
    <submittedName>
        <fullName evidence="3">Uncharacterized protein</fullName>
    </submittedName>
</protein>
<dbReference type="Pfam" id="PF19528">
    <property type="entry name" value="DUF6056"/>
    <property type="match status" value="1"/>
</dbReference>
<reference evidence="3" key="2">
    <citation type="submission" date="2018-07" db="EMBL/GenBank/DDBJ databases">
        <authorList>
            <consortium name="NCBI Pathogen Detection Project"/>
        </authorList>
    </citation>
    <scope>NUCLEOTIDE SEQUENCE</scope>
    <source>
        <strain evidence="3">IVB 588/24</strain>
    </source>
</reference>
<keyword evidence="1" id="KW-0812">Transmembrane</keyword>
<keyword evidence="1" id="KW-0472">Membrane</keyword>
<sequence length="546" mass="61352">MINNRLKMAIAIFIVFSLVYSIGFITPMNSDDYTYALRELSFSGVKMHYLGWSGRVVSDTISTSLLRFFSPHIYNAINSAALTLMVLCWTIIPAKLTRSSPSPYVMIFLFFLYFIANPALGQTNFWLVGSANYLWTNMFIAIYILISICVSNGNRSNLMIFVYVASSILAGCSNENTSLVVVLISVAYFFIMNRNKYLLIGVLGSAIGAGVLLLAPRNLSRASTIQDWYNQPLAWRILEHFSERLPSAMGSYWQVYIAFIILLISVVLSRNSSSKLMFGSFLFMLGAIAANVAFLASPAMPSRALNGALCFMIISTSFIAHSAFTKFNKTSIYLLVTAYAMAFLYFIPSYILYYSSIKSISEQTEVRNGIIKIAKDNKQDQAIIPDYYFPPVLHAGPSLDTFNSEAMSRYYGIGLKITPPGFFDYSKAFKSKPLSINAKICDDVYIKALWIYKQQIGIKTFVIFEFNKNPADSIDDNTAMFIHINNKDGKSINADVDKKTYYIDGRWFSGRAINNIDVNSIKSITSGTWDVHTGQRKTEYLSLIEQ</sequence>
<feature type="transmembrane region" description="Helical" evidence="1">
    <location>
        <begin position="197"/>
        <end position="215"/>
    </location>
</feature>
<gene>
    <name evidence="2" type="ORF">G0B22_25315</name>
    <name evidence="3" type="ORF">GNB72_004819</name>
</gene>
<dbReference type="AlphaFoldDB" id="A0A735IF40"/>
<feature type="transmembrane region" description="Helical" evidence="1">
    <location>
        <begin position="276"/>
        <end position="297"/>
    </location>
</feature>
<organism evidence="3">
    <name type="scientific">Salmonella enterica subsp. enterica serovar Heidelberg</name>
    <dbReference type="NCBI Taxonomy" id="611"/>
    <lineage>
        <taxon>Bacteria</taxon>
        <taxon>Pseudomonadati</taxon>
        <taxon>Pseudomonadota</taxon>
        <taxon>Gammaproteobacteria</taxon>
        <taxon>Enterobacterales</taxon>
        <taxon>Enterobacteriaceae</taxon>
        <taxon>Salmonella</taxon>
    </lineage>
</organism>